<evidence type="ECO:0008006" key="3">
    <source>
        <dbReference type="Google" id="ProtNLM"/>
    </source>
</evidence>
<gene>
    <name evidence="1" type="ORF">J2S15_003324</name>
</gene>
<protein>
    <recommendedName>
        <fullName evidence="3">NADH dehydrogenase subunit 4L</fullName>
    </recommendedName>
</protein>
<organism evidence="1 2">
    <name type="scientific">Breznakia pachnodae</name>
    <dbReference type="NCBI Taxonomy" id="265178"/>
    <lineage>
        <taxon>Bacteria</taxon>
        <taxon>Bacillati</taxon>
        <taxon>Bacillota</taxon>
        <taxon>Erysipelotrichia</taxon>
        <taxon>Erysipelotrichales</taxon>
        <taxon>Erysipelotrichaceae</taxon>
        <taxon>Breznakia</taxon>
    </lineage>
</organism>
<dbReference type="EMBL" id="JAUSUR010000007">
    <property type="protein sequence ID" value="MDQ0362570.1"/>
    <property type="molecule type" value="Genomic_DNA"/>
</dbReference>
<accession>A0ABU0E7U9</accession>
<proteinExistence type="predicted"/>
<dbReference type="RefSeq" id="WP_307410303.1">
    <property type="nucleotide sequence ID" value="NZ_JAUSUR010000007.1"/>
</dbReference>
<keyword evidence="2" id="KW-1185">Reference proteome</keyword>
<name>A0ABU0E7U9_9FIRM</name>
<dbReference type="Proteomes" id="UP001230220">
    <property type="component" value="Unassembled WGS sequence"/>
</dbReference>
<comment type="caution">
    <text evidence="1">The sequence shown here is derived from an EMBL/GenBank/DDBJ whole genome shotgun (WGS) entry which is preliminary data.</text>
</comment>
<sequence length="40" mass="4384">MIYAIVFIVFMGTVSAVGITNCRSLNERINCSDSNNITTD</sequence>
<reference evidence="1 2" key="1">
    <citation type="submission" date="2023-07" db="EMBL/GenBank/DDBJ databases">
        <title>Genomic Encyclopedia of Type Strains, Phase IV (KMG-IV): sequencing the most valuable type-strain genomes for metagenomic binning, comparative biology and taxonomic classification.</title>
        <authorList>
            <person name="Goeker M."/>
        </authorList>
    </citation>
    <scope>NUCLEOTIDE SEQUENCE [LARGE SCALE GENOMIC DNA]</scope>
    <source>
        <strain evidence="1 2">DSM 16784</strain>
    </source>
</reference>
<evidence type="ECO:0000313" key="2">
    <source>
        <dbReference type="Proteomes" id="UP001230220"/>
    </source>
</evidence>
<evidence type="ECO:0000313" key="1">
    <source>
        <dbReference type="EMBL" id="MDQ0362570.1"/>
    </source>
</evidence>